<feature type="compositionally biased region" description="Low complexity" evidence="11">
    <location>
        <begin position="196"/>
        <end position="215"/>
    </location>
</feature>
<feature type="compositionally biased region" description="Basic and acidic residues" evidence="11">
    <location>
        <begin position="633"/>
        <end position="676"/>
    </location>
</feature>
<feature type="compositionally biased region" description="Basic and acidic residues" evidence="11">
    <location>
        <begin position="110"/>
        <end position="119"/>
    </location>
</feature>
<proteinExistence type="inferred from homology"/>
<evidence type="ECO:0000313" key="12">
    <source>
        <dbReference type="Ensembl" id="ENSOMYP00000113687.1"/>
    </source>
</evidence>
<evidence type="ECO:0000256" key="5">
    <source>
        <dbReference type="ARBA" id="ARBA00022473"/>
    </source>
</evidence>
<dbReference type="PANTHER" id="PTHR32274:SF1">
    <property type="entry name" value="NEDD4-BINDING PROTEIN 3"/>
    <property type="match status" value="1"/>
</dbReference>
<dbReference type="KEGG" id="omy:110489108"/>
<keyword evidence="13" id="KW-1185">Reference proteome</keyword>
<feature type="compositionally biased region" description="Polar residues" evidence="11">
    <location>
        <begin position="232"/>
        <end position="241"/>
    </location>
</feature>
<dbReference type="GO" id="GO:0007399">
    <property type="term" value="P:nervous system development"/>
    <property type="evidence" value="ECO:0007669"/>
    <property type="project" value="UniProtKB-KW"/>
</dbReference>
<evidence type="ECO:0000313" key="13">
    <source>
        <dbReference type="Proteomes" id="UP000694395"/>
    </source>
</evidence>
<feature type="compositionally biased region" description="Polar residues" evidence="11">
    <location>
        <begin position="1"/>
        <end position="16"/>
    </location>
</feature>
<dbReference type="OrthoDB" id="10030037at2759"/>
<sequence>MATSVQTLPLTRNPSKTFRDPISTPTRSTALLDRFSMGSVGSLVERPDASPAKGSRAVPQVGPRQTNRILKKGFNQRELLNYLNITRKEAKAGSGPGSSRKDIFSSMQSMKREHGHEEEHIKIYHKDRTEVDMSKNSLPIRGKYEKSLPRPSAFKLVTPKNFSSMQNLYPAKIEDSDQGLSNGLHRAYAHTPRAVSTSSSSSSPSRHGGPTSSGTKAVASVRGLSQEDENLSDSGHNSMNSLPPYRPPFRPQLAHISASMSHINTIGSLDRASKVAGSSGVAMTEMAMSCRSMATLSRLAPYGGEAPPPYELSFSVEEVVRDLEERLVEKEHELKQMRRNLDESEGAIAQVFEGKQRLWEKELEELKHLYAAKLRQVSQHAQHSQHALQLQLHKAQQEKNRLQDELEALEGGRQREGQGSLKGTSPTLEETQWQVCQKSGEISLLKQQLRDSQAEVTSKLSELFQLKTQLRETRGELQRSDGQIDTLQTALQGAQLRQLEKGGAEESGTLESRGSGGASGPTEERLRAELLLERCQSEAQATAFEQERQTWQTEKEKVICYQRELQASYLDMYRHNQLLERELYLLRGEGVGGTLERELYLLRGRGEGGTLERELYLLRGRGEGGTLERELQDVRGGRGGEGGGREMEEYSNESLEREVQEVRRGRGGGERERGEEDSIPPPGLPWIERIESSEI</sequence>
<name>A0A8K9V190_ONCMY</name>
<evidence type="ECO:0008006" key="14">
    <source>
        <dbReference type="Google" id="ProtNLM"/>
    </source>
</evidence>
<feature type="region of interest" description="Disordered" evidence="11">
    <location>
        <begin position="1"/>
        <end position="25"/>
    </location>
</feature>
<evidence type="ECO:0000256" key="11">
    <source>
        <dbReference type="SAM" id="MobiDB-lite"/>
    </source>
</evidence>
<evidence type="ECO:0000256" key="10">
    <source>
        <dbReference type="SAM" id="Coils"/>
    </source>
</evidence>
<dbReference type="Pfam" id="PF06818">
    <property type="entry name" value="Fez1"/>
    <property type="match status" value="2"/>
</dbReference>
<dbReference type="InterPro" id="IPR033571">
    <property type="entry name" value="N4BP3"/>
</dbReference>
<feature type="coiled-coil region" evidence="10">
    <location>
        <begin position="320"/>
        <end position="347"/>
    </location>
</feature>
<feature type="region of interest" description="Disordered" evidence="11">
    <location>
        <begin position="409"/>
        <end position="429"/>
    </location>
</feature>
<reference evidence="12" key="3">
    <citation type="submission" date="2025-09" db="UniProtKB">
        <authorList>
            <consortium name="Ensembl"/>
        </authorList>
    </citation>
    <scope>IDENTIFICATION</scope>
</reference>
<evidence type="ECO:0000256" key="6">
    <source>
        <dbReference type="ARBA" id="ARBA00022902"/>
    </source>
</evidence>
<dbReference type="GeneTree" id="ENSGT00940000158603"/>
<keyword evidence="5" id="KW-0217">Developmental protein</keyword>
<keyword evidence="8" id="KW-0966">Cell projection</keyword>
<dbReference type="Ensembl" id="ENSOMYT00000133354.1">
    <property type="protein sequence ID" value="ENSOMYP00000113687.1"/>
    <property type="gene ID" value="ENSOMYG00000048509.1"/>
</dbReference>
<evidence type="ECO:0000256" key="3">
    <source>
        <dbReference type="ARBA" id="ARBA00004541"/>
    </source>
</evidence>
<evidence type="ECO:0000256" key="4">
    <source>
        <dbReference type="ARBA" id="ARBA00010640"/>
    </source>
</evidence>
<protein>
    <recommendedName>
        <fullName evidence="14">NEDD4-binding protein 3 homolog</fullName>
    </recommendedName>
</protein>
<feature type="region of interest" description="Disordered" evidence="11">
    <location>
        <begin position="499"/>
        <end position="523"/>
    </location>
</feature>
<dbReference type="GO" id="GO:0030424">
    <property type="term" value="C:axon"/>
    <property type="evidence" value="ECO:0007669"/>
    <property type="project" value="UniProtKB-SubCell"/>
</dbReference>
<dbReference type="GeneID" id="110489108"/>
<reference evidence="12" key="1">
    <citation type="submission" date="2020-07" db="EMBL/GenBank/DDBJ databases">
        <title>A long reads based de novo assembly of the rainbow trout Arlee double haploid line genome.</title>
        <authorList>
            <person name="Gao G."/>
            <person name="Palti Y."/>
        </authorList>
    </citation>
    <scope>NUCLEOTIDE SEQUENCE [LARGE SCALE GENOMIC DNA]</scope>
</reference>
<keyword evidence="7 10" id="KW-0175">Coiled coil</keyword>
<dbReference type="RefSeq" id="XP_036799177.1">
    <property type="nucleotide sequence ID" value="XM_036943282.1"/>
</dbReference>
<evidence type="ECO:0000256" key="1">
    <source>
        <dbReference type="ARBA" id="ARBA00004279"/>
    </source>
</evidence>
<dbReference type="Proteomes" id="UP000694395">
    <property type="component" value="Chromosome 14"/>
</dbReference>
<keyword evidence="6" id="KW-0524">Neurogenesis</keyword>
<dbReference type="GO" id="GO:0031410">
    <property type="term" value="C:cytoplasmic vesicle"/>
    <property type="evidence" value="ECO:0007669"/>
    <property type="project" value="UniProtKB-SubCell"/>
</dbReference>
<dbReference type="RefSeq" id="XP_036799176.1">
    <property type="nucleotide sequence ID" value="XM_036943281.1"/>
</dbReference>
<evidence type="ECO:0000256" key="9">
    <source>
        <dbReference type="ARBA" id="ARBA00023329"/>
    </source>
</evidence>
<evidence type="ECO:0000256" key="7">
    <source>
        <dbReference type="ARBA" id="ARBA00023054"/>
    </source>
</evidence>
<reference evidence="12" key="2">
    <citation type="submission" date="2025-08" db="UniProtKB">
        <authorList>
            <consortium name="Ensembl"/>
        </authorList>
    </citation>
    <scope>IDENTIFICATION</scope>
</reference>
<evidence type="ECO:0000256" key="8">
    <source>
        <dbReference type="ARBA" id="ARBA00023273"/>
    </source>
</evidence>
<dbReference type="RefSeq" id="XP_036799175.1">
    <property type="nucleotide sequence ID" value="XM_036943280.1"/>
</dbReference>
<comment type="similarity">
    <text evidence="4">Belongs to the N4BP3 family.</text>
</comment>
<dbReference type="PANTHER" id="PTHR32274">
    <property type="entry name" value="NEDD4-BINDING PROTEIN 3"/>
    <property type="match status" value="1"/>
</dbReference>
<accession>A0A8K9V190</accession>
<feature type="region of interest" description="Disordered" evidence="11">
    <location>
        <begin position="90"/>
        <end position="119"/>
    </location>
</feature>
<keyword evidence="9" id="KW-0968">Cytoplasmic vesicle</keyword>
<comment type="subcellular location">
    <subcellularLocation>
        <location evidence="2">Cell projection</location>
        <location evidence="2">Axon</location>
    </subcellularLocation>
    <subcellularLocation>
        <location evidence="1">Cell projection</location>
        <location evidence="1">Dendrite</location>
    </subcellularLocation>
    <subcellularLocation>
        <location evidence="3">Cytoplasmic vesicle</location>
    </subcellularLocation>
</comment>
<feature type="region of interest" description="Disordered" evidence="11">
    <location>
        <begin position="191"/>
        <end position="247"/>
    </location>
</feature>
<feature type="region of interest" description="Disordered" evidence="11">
    <location>
        <begin position="633"/>
        <end position="695"/>
    </location>
</feature>
<organism evidence="12 13">
    <name type="scientific">Oncorhynchus mykiss</name>
    <name type="common">Rainbow trout</name>
    <name type="synonym">Salmo gairdneri</name>
    <dbReference type="NCBI Taxonomy" id="8022"/>
    <lineage>
        <taxon>Eukaryota</taxon>
        <taxon>Metazoa</taxon>
        <taxon>Chordata</taxon>
        <taxon>Craniata</taxon>
        <taxon>Vertebrata</taxon>
        <taxon>Euteleostomi</taxon>
        <taxon>Actinopterygii</taxon>
        <taxon>Neopterygii</taxon>
        <taxon>Teleostei</taxon>
        <taxon>Protacanthopterygii</taxon>
        <taxon>Salmoniformes</taxon>
        <taxon>Salmonidae</taxon>
        <taxon>Salmoninae</taxon>
        <taxon>Oncorhynchus</taxon>
    </lineage>
</organism>
<dbReference type="GO" id="GO:0030425">
    <property type="term" value="C:dendrite"/>
    <property type="evidence" value="ECO:0007669"/>
    <property type="project" value="UniProtKB-SubCell"/>
</dbReference>
<dbReference type="RefSeq" id="XP_036799174.1">
    <property type="nucleotide sequence ID" value="XM_036943279.1"/>
</dbReference>
<dbReference type="AlphaFoldDB" id="A0A8K9V190"/>
<gene>
    <name evidence="12" type="primary">LOC110489108</name>
</gene>
<evidence type="ECO:0000256" key="2">
    <source>
        <dbReference type="ARBA" id="ARBA00004489"/>
    </source>
</evidence>